<evidence type="ECO:0000313" key="4">
    <source>
        <dbReference type="Proteomes" id="UP000243502"/>
    </source>
</evidence>
<evidence type="ECO:0000256" key="1">
    <source>
        <dbReference type="ARBA" id="ARBA00022801"/>
    </source>
</evidence>
<dbReference type="PRINTS" id="PR00412">
    <property type="entry name" value="EPOXHYDRLASE"/>
</dbReference>
<dbReference type="PANTHER" id="PTHR43329">
    <property type="entry name" value="EPOXIDE HYDROLASE"/>
    <property type="match status" value="1"/>
</dbReference>
<evidence type="ECO:0000259" key="2">
    <source>
        <dbReference type="Pfam" id="PF00561"/>
    </source>
</evidence>
<reference evidence="3 4" key="1">
    <citation type="submission" date="2018-01" db="EMBL/GenBank/DDBJ databases">
        <title>Species boundaries and ecological features among Paraburkholderia terrae DSMZ17804T, P. hospita DSMZ17164T and P. caribensis DSMZ13236T.</title>
        <authorList>
            <person name="Pratama A.A."/>
        </authorList>
    </citation>
    <scope>NUCLEOTIDE SEQUENCE [LARGE SCALE GENOMIC DNA]</scope>
    <source>
        <strain evidence="3 4">DSM 17804</strain>
    </source>
</reference>
<name>A0A2I8F0L1_9BURK</name>
<dbReference type="PRINTS" id="PR00111">
    <property type="entry name" value="ABHYDROLASE"/>
</dbReference>
<protein>
    <submittedName>
        <fullName evidence="3">Alpha/beta hydrolase</fullName>
    </submittedName>
</protein>
<dbReference type="InterPro" id="IPR000073">
    <property type="entry name" value="AB_hydrolase_1"/>
</dbReference>
<gene>
    <name evidence="3" type="ORF">C2L65_37885</name>
</gene>
<dbReference type="Proteomes" id="UP000243502">
    <property type="component" value="Chromosome 3"/>
</dbReference>
<sequence length="290" mass="32579">MTNTIDLTRHTVTANGIRQHYVEAGEGAPVVLLHGFPETNHAWRHQIPVLAQHHRVIAPDLRGYGETDKPASGYDKRTMANDLRALLSELSIERVALVGHDRGARVATRFAKDHPEALDRLVVMDNVPTRIVAQAIDAKIARAYWFFLFHQVPDLPETLIAGKERAWLRHFFSDWCYDPNAISGEAFETYVRAYEAPGAVRGAMADYRANAVDVAQDKEDADVLIEAPTLALWGEAFYAVGQMFDMENVWKGMARDVVTHAIPRAGHLPHEEQPEIVNRILVDFLEGWKG</sequence>
<organism evidence="3 4">
    <name type="scientific">Paraburkholderia terrae</name>
    <dbReference type="NCBI Taxonomy" id="311230"/>
    <lineage>
        <taxon>Bacteria</taxon>
        <taxon>Pseudomonadati</taxon>
        <taxon>Pseudomonadota</taxon>
        <taxon>Betaproteobacteria</taxon>
        <taxon>Burkholderiales</taxon>
        <taxon>Burkholderiaceae</taxon>
        <taxon>Paraburkholderia</taxon>
    </lineage>
</organism>
<dbReference type="EMBL" id="CP026113">
    <property type="protein sequence ID" value="AUT65319.1"/>
    <property type="molecule type" value="Genomic_DNA"/>
</dbReference>
<dbReference type="InterPro" id="IPR000639">
    <property type="entry name" value="Epox_hydrolase-like"/>
</dbReference>
<dbReference type="KEGG" id="pter:C2L65_37885"/>
<dbReference type="RefSeq" id="WP_042314916.1">
    <property type="nucleotide sequence ID" value="NZ_CP026113.1"/>
</dbReference>
<feature type="domain" description="AB hydrolase-1" evidence="2">
    <location>
        <begin position="29"/>
        <end position="141"/>
    </location>
</feature>
<dbReference type="SUPFAM" id="SSF53474">
    <property type="entry name" value="alpha/beta-Hydrolases"/>
    <property type="match status" value="1"/>
</dbReference>
<dbReference type="AlphaFoldDB" id="A0A2I8F0L1"/>
<dbReference type="OrthoDB" id="9780765at2"/>
<proteinExistence type="predicted"/>
<dbReference type="Pfam" id="PF00561">
    <property type="entry name" value="Abhydrolase_1"/>
    <property type="match status" value="1"/>
</dbReference>
<evidence type="ECO:0000313" key="3">
    <source>
        <dbReference type="EMBL" id="AUT65319.1"/>
    </source>
</evidence>
<dbReference type="GO" id="GO:0016787">
    <property type="term" value="F:hydrolase activity"/>
    <property type="evidence" value="ECO:0007669"/>
    <property type="project" value="UniProtKB-KW"/>
</dbReference>
<dbReference type="Gene3D" id="3.40.50.1820">
    <property type="entry name" value="alpha/beta hydrolase"/>
    <property type="match status" value="1"/>
</dbReference>
<accession>A0A2I8F0L1</accession>
<dbReference type="InterPro" id="IPR029058">
    <property type="entry name" value="AB_hydrolase_fold"/>
</dbReference>
<keyword evidence="1 3" id="KW-0378">Hydrolase</keyword>